<evidence type="ECO:0000313" key="2">
    <source>
        <dbReference type="WBParaSite" id="nRc.2.0.1.t20405-RA"/>
    </source>
</evidence>
<protein>
    <submittedName>
        <fullName evidence="2">Uncharacterized protein</fullName>
    </submittedName>
</protein>
<dbReference type="Proteomes" id="UP000887565">
    <property type="component" value="Unplaced"/>
</dbReference>
<organism evidence="1 2">
    <name type="scientific">Romanomermis culicivorax</name>
    <name type="common">Nematode worm</name>
    <dbReference type="NCBI Taxonomy" id="13658"/>
    <lineage>
        <taxon>Eukaryota</taxon>
        <taxon>Metazoa</taxon>
        <taxon>Ecdysozoa</taxon>
        <taxon>Nematoda</taxon>
        <taxon>Enoplea</taxon>
        <taxon>Dorylaimia</taxon>
        <taxon>Mermithida</taxon>
        <taxon>Mermithoidea</taxon>
        <taxon>Mermithidae</taxon>
        <taxon>Romanomermis</taxon>
    </lineage>
</organism>
<reference evidence="2" key="1">
    <citation type="submission" date="2022-11" db="UniProtKB">
        <authorList>
            <consortium name="WormBaseParasite"/>
        </authorList>
    </citation>
    <scope>IDENTIFICATION</scope>
</reference>
<keyword evidence="1" id="KW-1185">Reference proteome</keyword>
<name>A0A915J1X5_ROMCU</name>
<accession>A0A915J1X5</accession>
<evidence type="ECO:0000313" key="1">
    <source>
        <dbReference type="Proteomes" id="UP000887565"/>
    </source>
</evidence>
<dbReference type="AlphaFoldDB" id="A0A915J1X5"/>
<proteinExistence type="predicted"/>
<sequence>MVVDYINLNCHKKPCFIDHFKIDPKFACRNQLRQIYASSALNQTLLTLL</sequence>
<dbReference type="WBParaSite" id="nRc.2.0.1.t20405-RA">
    <property type="protein sequence ID" value="nRc.2.0.1.t20405-RA"/>
    <property type="gene ID" value="nRc.2.0.1.g20405"/>
</dbReference>